<evidence type="ECO:0000256" key="1">
    <source>
        <dbReference type="ARBA" id="ARBA00006100"/>
    </source>
</evidence>
<comment type="subcellular location">
    <subcellularLocation>
        <location evidence="2">Cytoplasm</location>
    </subcellularLocation>
</comment>
<dbReference type="InterPro" id="IPR004559">
    <property type="entry name" value="HemW-like"/>
</dbReference>
<dbReference type="CDD" id="cd01335">
    <property type="entry name" value="Radical_SAM"/>
    <property type="match status" value="1"/>
</dbReference>
<dbReference type="SFLD" id="SFLDF00562">
    <property type="entry name" value="HemN-like__clustered_with_heat"/>
    <property type="match status" value="1"/>
</dbReference>
<keyword evidence="2" id="KW-0143">Chaperone</keyword>
<dbReference type="NCBIfam" id="TIGR00539">
    <property type="entry name" value="hemN_rel"/>
    <property type="match status" value="1"/>
</dbReference>
<dbReference type="SFLD" id="SFLDG01065">
    <property type="entry name" value="anaerobic_coproporphyrinogen-I"/>
    <property type="match status" value="1"/>
</dbReference>
<dbReference type="InterPro" id="IPR034505">
    <property type="entry name" value="Coproporphyrinogen-III_oxidase"/>
</dbReference>
<proteinExistence type="inferred from homology"/>
<evidence type="ECO:0000313" key="5">
    <source>
        <dbReference type="Proteomes" id="UP000786183"/>
    </source>
</evidence>
<dbReference type="InterPro" id="IPR007197">
    <property type="entry name" value="rSAM"/>
</dbReference>
<evidence type="ECO:0000313" key="4">
    <source>
        <dbReference type="EMBL" id="MBZ7987860.1"/>
    </source>
</evidence>
<dbReference type="PROSITE" id="PS51918">
    <property type="entry name" value="RADICAL_SAM"/>
    <property type="match status" value="1"/>
</dbReference>
<dbReference type="Pfam" id="PF04055">
    <property type="entry name" value="Radical_SAM"/>
    <property type="match status" value="1"/>
</dbReference>
<evidence type="ECO:0000256" key="2">
    <source>
        <dbReference type="RuleBase" id="RU364116"/>
    </source>
</evidence>
<accession>A0ABS7WV67</accession>
<dbReference type="PANTHER" id="PTHR13932">
    <property type="entry name" value="COPROPORPHYRINIGEN III OXIDASE"/>
    <property type="match status" value="1"/>
</dbReference>
<organism evidence="4 5">
    <name type="scientific">Campylobacter canadensis</name>
    <dbReference type="NCBI Taxonomy" id="449520"/>
    <lineage>
        <taxon>Bacteria</taxon>
        <taxon>Pseudomonadati</taxon>
        <taxon>Campylobacterota</taxon>
        <taxon>Epsilonproteobacteria</taxon>
        <taxon>Campylobacterales</taxon>
        <taxon>Campylobacteraceae</taxon>
        <taxon>Campylobacter</taxon>
    </lineage>
</organism>
<dbReference type="SFLD" id="SFLDS00029">
    <property type="entry name" value="Radical_SAM"/>
    <property type="match status" value="1"/>
</dbReference>
<comment type="function">
    <text evidence="2">Probably acts as a heme chaperone, transferring heme to an unknown acceptor. Binds one molecule of heme per monomer, possibly covalently. Binds 1 [4Fe-4S] cluster. The cluster is coordinated with 3 cysteines and an exchangeable S-adenosyl-L-methionine.</text>
</comment>
<comment type="similarity">
    <text evidence="1">Belongs to the anaerobic coproporphyrinogen-III oxidase family. HemW subfamily.</text>
</comment>
<keyword evidence="2" id="KW-0408">Iron</keyword>
<dbReference type="PANTHER" id="PTHR13932:SF5">
    <property type="entry name" value="RADICAL S-ADENOSYL METHIONINE DOMAIN-CONTAINING PROTEIN 1, MITOCHONDRIAL"/>
    <property type="match status" value="1"/>
</dbReference>
<keyword evidence="2" id="KW-0411">Iron-sulfur</keyword>
<reference evidence="4 5" key="1">
    <citation type="submission" date="2020-07" db="EMBL/GenBank/DDBJ databases">
        <title>Transfer of Campylobacter canadensis to the novel genus Avispirillum gen. nov., that also includes two novel species recovered from migratory waterfowl: Avispirillum anseris sp. nov. and Avispirillum brantae sp. nov.</title>
        <authorList>
            <person name="Miller W.G."/>
            <person name="Chapman M.H."/>
            <person name="Yee E."/>
            <person name="Inglis G.D."/>
        </authorList>
    </citation>
    <scope>NUCLEOTIDE SEQUENCE [LARGE SCALE GENOMIC DNA]</scope>
    <source>
        <strain evidence="4 5">L283</strain>
    </source>
</reference>
<dbReference type="EMBL" id="JACGBB010000017">
    <property type="protein sequence ID" value="MBZ7987860.1"/>
    <property type="molecule type" value="Genomic_DNA"/>
</dbReference>
<keyword evidence="5" id="KW-1185">Reference proteome</keyword>
<dbReference type="SMART" id="SM00729">
    <property type="entry name" value="Elp3"/>
    <property type="match status" value="1"/>
</dbReference>
<dbReference type="InterPro" id="IPR006638">
    <property type="entry name" value="Elp3/MiaA/NifB-like_rSAM"/>
</dbReference>
<dbReference type="InterPro" id="IPR058240">
    <property type="entry name" value="rSAM_sf"/>
</dbReference>
<dbReference type="Gene3D" id="3.80.30.20">
    <property type="entry name" value="tm_1862 like domain"/>
    <property type="match status" value="1"/>
</dbReference>
<keyword evidence="2" id="KW-0949">S-adenosyl-L-methionine</keyword>
<gene>
    <name evidence="4" type="ORF">AVCANL283_07110</name>
</gene>
<protein>
    <recommendedName>
        <fullName evidence="2">Heme chaperone HemW</fullName>
    </recommendedName>
</protein>
<sequence>MRIYIHIPFCESKCAYCAFASFTNLKKIDDYFDALKKDLLRFLPLKKSIKSIYFGGGTPSVVLAQKYEDIFACLKEYFHKNIEISIEANPNSFSLEWIKSMKKLGVNRLSFGVQSFDEKKLKFLNRIHSKDEVLKAINIAKNEIENYSIDIIYGTYLDDKTMLDYELENIDKLKLNHLSAYTLILEENTSFYNKDEYLQKDDELNVYFYNSLHKIGLKAYEVSNFARSKKYICKHNLAYWQKKDYIGIGLSSVGSKANKRYYASSNFSEYVKNPCKRQIELLSKEDIRLEKIFLSLRSCVGLNVKEISQKKIKELLEENKITLKSNKIYNNNFLISNEIALYLE</sequence>
<keyword evidence="2" id="KW-0349">Heme</keyword>
<evidence type="ECO:0000259" key="3">
    <source>
        <dbReference type="PROSITE" id="PS51918"/>
    </source>
</evidence>
<comment type="caution">
    <text evidence="4">The sequence shown here is derived from an EMBL/GenBank/DDBJ whole genome shotgun (WGS) entry which is preliminary data.</text>
</comment>
<keyword evidence="2" id="KW-0963">Cytoplasm</keyword>
<name>A0ABS7WV67_9BACT</name>
<feature type="domain" description="Radical SAM core" evidence="3">
    <location>
        <begin position="1"/>
        <end position="221"/>
    </location>
</feature>
<dbReference type="SUPFAM" id="SSF102114">
    <property type="entry name" value="Radical SAM enzymes"/>
    <property type="match status" value="1"/>
</dbReference>
<dbReference type="InterPro" id="IPR023404">
    <property type="entry name" value="rSAM_horseshoe"/>
</dbReference>
<keyword evidence="2" id="KW-0479">Metal-binding</keyword>
<dbReference type="RefSeq" id="WP_224325487.1">
    <property type="nucleotide sequence ID" value="NZ_JACGBB010000017.1"/>
</dbReference>
<keyword evidence="2" id="KW-0004">4Fe-4S</keyword>
<dbReference type="Proteomes" id="UP000786183">
    <property type="component" value="Unassembled WGS sequence"/>
</dbReference>